<keyword evidence="1" id="KW-1133">Transmembrane helix</keyword>
<sequence>MDENPGLPDALRASAAYLTETIGARPAGSPAERQAQDWLAERMGGLGYRPEWQEFAFAPLPAFFPYYTLAALWLIAAAWLLPTFGWLAVLSPVWVSLLPSLRLWLQYRLPRTAHSQNLLCLPEGSRPEDLDLLLVAHVDTARALPYVEGFAYTLRVTWHALLTRAGWIAAFLGGLAILQMPIPPLLLGLVRALLGVVGLIYIGLDFYDQRGSNGAFTRGANDNASGVAVLLELGGWLAKQPHLHRRVGLLFTGAEESGLFGAYQAANRLKPLAGRLEVVSVDMVGSGDGLRVFSGVSGWRGFTTDPHLTAQLLNADPSARPYLAMRRSGDFEAFVRAGFRATGIETSGTPAFWRAYHTRRDDLRLLDAGRMAQTCLTLQRWIEQSRRNG</sequence>
<dbReference type="PANTHER" id="PTHR12147:SF26">
    <property type="entry name" value="PEPTIDASE M28 DOMAIN-CONTAINING PROTEIN"/>
    <property type="match status" value="1"/>
</dbReference>
<feature type="domain" description="Peptidase M28" evidence="2">
    <location>
        <begin position="209"/>
        <end position="373"/>
    </location>
</feature>
<dbReference type="InterPro" id="IPR007484">
    <property type="entry name" value="Peptidase_M28"/>
</dbReference>
<evidence type="ECO:0000259" key="2">
    <source>
        <dbReference type="Pfam" id="PF04389"/>
    </source>
</evidence>
<feature type="transmembrane region" description="Helical" evidence="1">
    <location>
        <begin position="55"/>
        <end position="80"/>
    </location>
</feature>
<feature type="transmembrane region" description="Helical" evidence="1">
    <location>
        <begin position="185"/>
        <end position="204"/>
    </location>
</feature>
<proteinExistence type="predicted"/>
<dbReference type="PANTHER" id="PTHR12147">
    <property type="entry name" value="METALLOPEPTIDASE M28 FAMILY MEMBER"/>
    <property type="match status" value="1"/>
</dbReference>
<dbReference type="InterPro" id="IPR045175">
    <property type="entry name" value="M28_fam"/>
</dbReference>
<organism evidence="3 4">
    <name type="scientific">Bellilinea caldifistulae</name>
    <dbReference type="NCBI Taxonomy" id="360411"/>
    <lineage>
        <taxon>Bacteria</taxon>
        <taxon>Bacillati</taxon>
        <taxon>Chloroflexota</taxon>
        <taxon>Anaerolineae</taxon>
        <taxon>Anaerolineales</taxon>
        <taxon>Anaerolineaceae</taxon>
        <taxon>Bellilinea</taxon>
    </lineage>
</organism>
<keyword evidence="1" id="KW-0472">Membrane</keyword>
<evidence type="ECO:0000256" key="1">
    <source>
        <dbReference type="SAM" id="Phobius"/>
    </source>
</evidence>
<accession>A0A0P6XHK4</accession>
<dbReference type="Gene3D" id="3.40.630.10">
    <property type="entry name" value="Zn peptidases"/>
    <property type="match status" value="1"/>
</dbReference>
<name>A0A0P6XHK4_9CHLR</name>
<dbReference type="EMBL" id="LGHJ01000001">
    <property type="protein sequence ID" value="KPL79294.1"/>
    <property type="molecule type" value="Genomic_DNA"/>
</dbReference>
<gene>
    <name evidence="3" type="ORF">AC812_00255</name>
</gene>
<dbReference type="AlphaFoldDB" id="A0A0P6XHK4"/>
<protein>
    <recommendedName>
        <fullName evidence="2">Peptidase M28 domain-containing protein</fullName>
    </recommendedName>
</protein>
<dbReference type="Pfam" id="PF04389">
    <property type="entry name" value="Peptidase_M28"/>
    <property type="match status" value="1"/>
</dbReference>
<comment type="caution">
    <text evidence="3">The sequence shown here is derived from an EMBL/GenBank/DDBJ whole genome shotgun (WGS) entry which is preliminary data.</text>
</comment>
<evidence type="ECO:0000313" key="4">
    <source>
        <dbReference type="Proteomes" id="UP000050514"/>
    </source>
</evidence>
<feature type="transmembrane region" description="Helical" evidence="1">
    <location>
        <begin position="161"/>
        <end position="179"/>
    </location>
</feature>
<feature type="transmembrane region" description="Helical" evidence="1">
    <location>
        <begin position="86"/>
        <end position="105"/>
    </location>
</feature>
<evidence type="ECO:0000313" key="3">
    <source>
        <dbReference type="EMBL" id="KPL79294.1"/>
    </source>
</evidence>
<dbReference type="STRING" id="360411.AC812_00255"/>
<dbReference type="OrthoDB" id="151758at2"/>
<keyword evidence="1" id="KW-0812">Transmembrane</keyword>
<dbReference type="SUPFAM" id="SSF53187">
    <property type="entry name" value="Zn-dependent exopeptidases"/>
    <property type="match status" value="1"/>
</dbReference>
<dbReference type="Proteomes" id="UP000050514">
    <property type="component" value="Unassembled WGS sequence"/>
</dbReference>
<dbReference type="GO" id="GO:0006508">
    <property type="term" value="P:proteolysis"/>
    <property type="evidence" value="ECO:0007669"/>
    <property type="project" value="InterPro"/>
</dbReference>
<reference evidence="3 4" key="1">
    <citation type="submission" date="2015-07" db="EMBL/GenBank/DDBJ databases">
        <title>Draft genome of Bellilinea caldifistulae DSM 17877.</title>
        <authorList>
            <person name="Hemp J."/>
            <person name="Ward L.M."/>
            <person name="Pace L.A."/>
            <person name="Fischer W.W."/>
        </authorList>
    </citation>
    <scope>NUCLEOTIDE SEQUENCE [LARGE SCALE GENOMIC DNA]</scope>
    <source>
        <strain evidence="3 4">GOMI-1</strain>
    </source>
</reference>
<dbReference type="GO" id="GO:0008235">
    <property type="term" value="F:metalloexopeptidase activity"/>
    <property type="evidence" value="ECO:0007669"/>
    <property type="project" value="InterPro"/>
</dbReference>
<dbReference type="RefSeq" id="WP_061912964.1">
    <property type="nucleotide sequence ID" value="NZ_DF967971.1"/>
</dbReference>
<keyword evidence="4" id="KW-1185">Reference proteome</keyword>